<reference evidence="6" key="1">
    <citation type="submission" date="2015-07" db="EMBL/GenBank/DDBJ databases">
        <title>Transcriptome Assembly of Anthurium amnicola.</title>
        <authorList>
            <person name="Suzuki J."/>
        </authorList>
    </citation>
    <scope>NUCLEOTIDE SEQUENCE</scope>
</reference>
<keyword evidence="4" id="KW-0539">Nucleus</keyword>
<evidence type="ECO:0000259" key="5">
    <source>
        <dbReference type="PROSITE" id="PS51005"/>
    </source>
</evidence>
<accession>A0A1D1XE08</accession>
<dbReference type="SUPFAM" id="SSF101941">
    <property type="entry name" value="NAC domain"/>
    <property type="match status" value="1"/>
</dbReference>
<dbReference type="GO" id="GO:0005634">
    <property type="term" value="C:nucleus"/>
    <property type="evidence" value="ECO:0007669"/>
    <property type="project" value="TreeGrafter"/>
</dbReference>
<dbReference type="InterPro" id="IPR044799">
    <property type="entry name" value="SOG1-like"/>
</dbReference>
<dbReference type="PANTHER" id="PTHR31079:SF2">
    <property type="entry name" value="NAC DOMAIN CONTAINING PROTEIN 44-RELATED"/>
    <property type="match status" value="1"/>
</dbReference>
<evidence type="ECO:0000256" key="1">
    <source>
        <dbReference type="ARBA" id="ARBA00023015"/>
    </source>
</evidence>
<keyword evidence="3" id="KW-0804">Transcription</keyword>
<feature type="domain" description="NAC" evidence="5">
    <location>
        <begin position="57"/>
        <end position="218"/>
    </location>
</feature>
<dbReference type="GO" id="GO:0003700">
    <property type="term" value="F:DNA-binding transcription factor activity"/>
    <property type="evidence" value="ECO:0007669"/>
    <property type="project" value="InterPro"/>
</dbReference>
<keyword evidence="2" id="KW-0238">DNA-binding</keyword>
<gene>
    <name evidence="6" type="primary">NAC008_4</name>
    <name evidence="6" type="ORF">g.41520</name>
</gene>
<sequence length="397" mass="44087">MSKAWLVNGRGIAKKVKNVTIFYKCPVKDGGTEAIRECPNCKHYIDNSDVSLEWPGLPTGVKFDPSDIELVEHLAGKVGHGNSKPHVFLDEFIPTLEEDEGICYTHPENLPGVKKDGSSAHFFHKTFNAYATGRRKRRKIHNGHNLSKEAVRWHKTGKTKLVIENGVQKGVKKILVLYKSSKNGLKPVKTNWVMHQYHLGTEEDERPGELVVSKIFFQLKAKQAEKLDKDPANVDAEVLMAGVSPRTPKTNAPCPPRSVKNCQFDEGDEDNTELSTRQDKNFEGPQAHFSQTNLGNSSKVCAGESQVVEDSDDLVVSLLCDEVLDPLFPMEESGLRHSQCSLNDFGRDDALGKDSVLCGFPDLDNIDTDTPPDFNLADLQFGSQDSLSWLDWLGNSA</sequence>
<organism evidence="6">
    <name type="scientific">Anthurium amnicola</name>
    <dbReference type="NCBI Taxonomy" id="1678845"/>
    <lineage>
        <taxon>Eukaryota</taxon>
        <taxon>Viridiplantae</taxon>
        <taxon>Streptophyta</taxon>
        <taxon>Embryophyta</taxon>
        <taxon>Tracheophyta</taxon>
        <taxon>Spermatophyta</taxon>
        <taxon>Magnoliopsida</taxon>
        <taxon>Liliopsida</taxon>
        <taxon>Araceae</taxon>
        <taxon>Pothoideae</taxon>
        <taxon>Potheae</taxon>
        <taxon>Anthurium</taxon>
    </lineage>
</organism>
<dbReference type="EMBL" id="GDJX01027296">
    <property type="protein sequence ID" value="JAT40640.1"/>
    <property type="molecule type" value="Transcribed_RNA"/>
</dbReference>
<evidence type="ECO:0000313" key="6">
    <source>
        <dbReference type="EMBL" id="JAT40640.1"/>
    </source>
</evidence>
<evidence type="ECO:0000256" key="4">
    <source>
        <dbReference type="ARBA" id="ARBA00023242"/>
    </source>
</evidence>
<dbReference type="AlphaFoldDB" id="A0A1D1XE08"/>
<proteinExistence type="predicted"/>
<dbReference type="PANTHER" id="PTHR31079">
    <property type="entry name" value="NAC DOMAIN-CONTAINING PROTEIN 73"/>
    <property type="match status" value="1"/>
</dbReference>
<dbReference type="FunFam" id="2.170.150.80:FF:000009">
    <property type="entry name" value="NAC domain-containing protein 8"/>
    <property type="match status" value="1"/>
</dbReference>
<dbReference type="GO" id="GO:0000976">
    <property type="term" value="F:transcription cis-regulatory region binding"/>
    <property type="evidence" value="ECO:0007669"/>
    <property type="project" value="TreeGrafter"/>
</dbReference>
<protein>
    <submittedName>
        <fullName evidence="6">NAC domain-containing protein 8</fullName>
    </submittedName>
</protein>
<evidence type="ECO:0000256" key="3">
    <source>
        <dbReference type="ARBA" id="ARBA00023163"/>
    </source>
</evidence>
<dbReference type="Pfam" id="PF02365">
    <property type="entry name" value="NAM"/>
    <property type="match status" value="1"/>
</dbReference>
<evidence type="ECO:0000256" key="2">
    <source>
        <dbReference type="ARBA" id="ARBA00023125"/>
    </source>
</evidence>
<dbReference type="InterPro" id="IPR003441">
    <property type="entry name" value="NAC-dom"/>
</dbReference>
<name>A0A1D1XE08_9ARAE</name>
<dbReference type="PROSITE" id="PS51005">
    <property type="entry name" value="NAC"/>
    <property type="match status" value="1"/>
</dbReference>
<dbReference type="Gene3D" id="2.170.150.80">
    <property type="entry name" value="NAC domain"/>
    <property type="match status" value="1"/>
</dbReference>
<keyword evidence="1" id="KW-0805">Transcription regulation</keyword>
<dbReference type="InterPro" id="IPR036093">
    <property type="entry name" value="NAC_dom_sf"/>
</dbReference>